<sequence length="571" mass="64855">MLSKWEKTPYIIKFTILTVDIKKNIDDQFTLNWQRGKYKGSTSRVIAMNQMLTFNESFKCKCTMYIEKNSQVVREKDIKFILNRVDPSNNEMKVFGKVKINLSQFFGKTVPTTCTVSMTTKRSKAPIITAVFAFRNTGQSEIVEDIKEIDFQSSLDSIISSDKWDTTESLPSSSPPASSTSSSTMPAINQNNKGKSQLSKFQKKNIIGKNSSPASDVSPLIPSKNLMDFMGMRSREHLKFFESVLSVSWPLPVTPSFISMPYQYPPAVFPLFSTFLKSQIFESNEAIEKDLYESILQLMENAPLSISCTNEKRFITFLLLYILLNHFTEKYNLDKDRIQNFSQLFLPMVDRSLLSFGKPSLGRLEQFYTHFLNSSAEVPELLSEYQTNVKEVTNFLMLPAPIKNIVIKAFNSMVDARLLSKMISSPSLLTFKNAMLWSSFMTALESSGDSLLLSSEASRMLMMAPTIGLQPDLSQDVCPNLSPDIVLFLLVHVRPDDLQAQPIDASKFIEHYGITEEENQIGEIIPALSIDYLSIADNLRLKDWCRCELQGEVLARFPYFKEYMKAEPSTV</sequence>
<reference evidence="3 4" key="1">
    <citation type="submission" date="2024-04" db="EMBL/GenBank/DDBJ databases">
        <title>Tritrichomonas musculus Genome.</title>
        <authorList>
            <person name="Alves-Ferreira E."/>
            <person name="Grigg M."/>
            <person name="Lorenzi H."/>
            <person name="Galac M."/>
        </authorList>
    </citation>
    <scope>NUCLEOTIDE SEQUENCE [LARGE SCALE GENOMIC DNA]</scope>
    <source>
        <strain evidence="3 4">EAF2021</strain>
    </source>
</reference>
<feature type="domain" description="C2 NT-type" evidence="2">
    <location>
        <begin position="1"/>
        <end position="136"/>
    </location>
</feature>
<evidence type="ECO:0000313" key="3">
    <source>
        <dbReference type="EMBL" id="KAK8878015.1"/>
    </source>
</evidence>
<evidence type="ECO:0000313" key="4">
    <source>
        <dbReference type="Proteomes" id="UP001470230"/>
    </source>
</evidence>
<protein>
    <recommendedName>
        <fullName evidence="2">C2 NT-type domain-containing protein</fullName>
    </recommendedName>
</protein>
<feature type="compositionally biased region" description="Polar residues" evidence="1">
    <location>
        <begin position="187"/>
        <end position="196"/>
    </location>
</feature>
<gene>
    <name evidence="3" type="ORF">M9Y10_004778</name>
</gene>
<proteinExistence type="predicted"/>
<organism evidence="3 4">
    <name type="scientific">Tritrichomonas musculus</name>
    <dbReference type="NCBI Taxonomy" id="1915356"/>
    <lineage>
        <taxon>Eukaryota</taxon>
        <taxon>Metamonada</taxon>
        <taxon>Parabasalia</taxon>
        <taxon>Tritrichomonadida</taxon>
        <taxon>Tritrichomonadidae</taxon>
        <taxon>Tritrichomonas</taxon>
    </lineage>
</organism>
<accession>A0ABR2JJI0</accession>
<dbReference type="InterPro" id="IPR019448">
    <property type="entry name" value="NT-C2"/>
</dbReference>
<dbReference type="Proteomes" id="UP001470230">
    <property type="component" value="Unassembled WGS sequence"/>
</dbReference>
<comment type="caution">
    <text evidence="3">The sequence shown here is derived from an EMBL/GenBank/DDBJ whole genome shotgun (WGS) entry which is preliminary data.</text>
</comment>
<dbReference type="PROSITE" id="PS51840">
    <property type="entry name" value="C2_NT"/>
    <property type="match status" value="1"/>
</dbReference>
<evidence type="ECO:0000256" key="1">
    <source>
        <dbReference type="SAM" id="MobiDB-lite"/>
    </source>
</evidence>
<keyword evidence="4" id="KW-1185">Reference proteome</keyword>
<dbReference type="Pfam" id="PF10358">
    <property type="entry name" value="NT-C2"/>
    <property type="match status" value="1"/>
</dbReference>
<evidence type="ECO:0000259" key="2">
    <source>
        <dbReference type="PROSITE" id="PS51840"/>
    </source>
</evidence>
<feature type="region of interest" description="Disordered" evidence="1">
    <location>
        <begin position="164"/>
        <end position="196"/>
    </location>
</feature>
<dbReference type="EMBL" id="JAPFFF010000011">
    <property type="protein sequence ID" value="KAK8878015.1"/>
    <property type="molecule type" value="Genomic_DNA"/>
</dbReference>
<name>A0ABR2JJI0_9EUKA</name>
<feature type="compositionally biased region" description="Low complexity" evidence="1">
    <location>
        <begin position="167"/>
        <end position="186"/>
    </location>
</feature>